<evidence type="ECO:0008006" key="4">
    <source>
        <dbReference type="Google" id="ProtNLM"/>
    </source>
</evidence>
<protein>
    <recommendedName>
        <fullName evidence="4">SMP-30/Gluconolactonase/LRE-like region domain-containing protein</fullName>
    </recommendedName>
</protein>
<evidence type="ECO:0000313" key="3">
    <source>
        <dbReference type="Proteomes" id="UP001500301"/>
    </source>
</evidence>
<keyword evidence="1" id="KW-0732">Signal</keyword>
<feature type="chain" id="PRO_5046806491" description="SMP-30/Gluconolactonase/LRE-like region domain-containing protein" evidence="1">
    <location>
        <begin position="25"/>
        <end position="357"/>
    </location>
</feature>
<feature type="signal peptide" evidence="1">
    <location>
        <begin position="1"/>
        <end position="24"/>
    </location>
</feature>
<organism evidence="2 3">
    <name type="scientific">Nocardioides daeguensis</name>
    <dbReference type="NCBI Taxonomy" id="908359"/>
    <lineage>
        <taxon>Bacteria</taxon>
        <taxon>Bacillati</taxon>
        <taxon>Actinomycetota</taxon>
        <taxon>Actinomycetes</taxon>
        <taxon>Propionibacteriales</taxon>
        <taxon>Nocardioidaceae</taxon>
        <taxon>Nocardioides</taxon>
    </lineage>
</organism>
<dbReference type="EMBL" id="BAABBB010000012">
    <property type="protein sequence ID" value="GAA3534781.1"/>
    <property type="molecule type" value="Genomic_DNA"/>
</dbReference>
<proteinExistence type="predicted"/>
<name>A0ABP6VIN9_9ACTN</name>
<sequence length="357" mass="37421">MRRPLALALTLVAALAGMTGLAGLAGPASGEQASPEKWPTRVFSTVGKPGFPAYVHVAPNGRVYAATYTNPAGDTMASRVLEWTADGTLLRSWTVPGQDLGRPRGVQVATSDARGRLVLLEKSRAQVLTLNLRTGRFKVQATLPDLPGPGHPIPNYAAWGPGGRLYLTDYGQGVIWRLPAKGGEPAPWLRSKTLAGAGFGTTGIVYERSRRSFLVSQQTTTDPLDLLRGHLYRIPVAADGSPGPVATVWTSGPLDLPDGFGVAQSGNVYVALLGTNQLVKLGPDGTLLAKFPPGPVLGTNGSAIPFDSPSNATFLGTRLLVANQSAILGTASHHAILEVEVGEPGAPLVVPKRSRLR</sequence>
<keyword evidence="3" id="KW-1185">Reference proteome</keyword>
<evidence type="ECO:0000313" key="2">
    <source>
        <dbReference type="EMBL" id="GAA3534781.1"/>
    </source>
</evidence>
<dbReference type="RefSeq" id="WP_218235654.1">
    <property type="nucleotide sequence ID" value="NZ_BAABBB010000012.1"/>
</dbReference>
<dbReference type="Proteomes" id="UP001500301">
    <property type="component" value="Unassembled WGS sequence"/>
</dbReference>
<evidence type="ECO:0000256" key="1">
    <source>
        <dbReference type="SAM" id="SignalP"/>
    </source>
</evidence>
<reference evidence="3" key="1">
    <citation type="journal article" date="2019" name="Int. J. Syst. Evol. Microbiol.">
        <title>The Global Catalogue of Microorganisms (GCM) 10K type strain sequencing project: providing services to taxonomists for standard genome sequencing and annotation.</title>
        <authorList>
            <consortium name="The Broad Institute Genomics Platform"/>
            <consortium name="The Broad Institute Genome Sequencing Center for Infectious Disease"/>
            <person name="Wu L."/>
            <person name="Ma J."/>
        </authorList>
    </citation>
    <scope>NUCLEOTIDE SEQUENCE [LARGE SCALE GENOMIC DNA]</scope>
    <source>
        <strain evidence="3">JCM 17460</strain>
    </source>
</reference>
<accession>A0ABP6VIN9</accession>
<gene>
    <name evidence="2" type="ORF">GCM10022263_23490</name>
</gene>
<comment type="caution">
    <text evidence="2">The sequence shown here is derived from an EMBL/GenBank/DDBJ whole genome shotgun (WGS) entry which is preliminary data.</text>
</comment>